<evidence type="ECO:0000313" key="2">
    <source>
        <dbReference type="Proteomes" id="UP001183176"/>
    </source>
</evidence>
<protein>
    <submittedName>
        <fullName evidence="1">Uncharacterized protein</fullName>
    </submittedName>
</protein>
<comment type="caution">
    <text evidence="1">The sequence shown here is derived from an EMBL/GenBank/DDBJ whole genome shotgun (WGS) entry which is preliminary data.</text>
</comment>
<dbReference type="EMBL" id="JAVREH010000013">
    <property type="protein sequence ID" value="MDT0262039.1"/>
    <property type="molecule type" value="Genomic_DNA"/>
</dbReference>
<name>A0ABU2JC42_9ACTN</name>
<dbReference type="RefSeq" id="WP_311423191.1">
    <property type="nucleotide sequence ID" value="NZ_JAVREH010000013.1"/>
</dbReference>
<dbReference type="Proteomes" id="UP001183176">
    <property type="component" value="Unassembled WGS sequence"/>
</dbReference>
<evidence type="ECO:0000313" key="1">
    <source>
        <dbReference type="EMBL" id="MDT0262039.1"/>
    </source>
</evidence>
<organism evidence="1 2">
    <name type="scientific">Jatrophihabitans lederbergiae</name>
    <dbReference type="NCBI Taxonomy" id="3075547"/>
    <lineage>
        <taxon>Bacteria</taxon>
        <taxon>Bacillati</taxon>
        <taxon>Actinomycetota</taxon>
        <taxon>Actinomycetes</taxon>
        <taxon>Jatrophihabitantales</taxon>
        <taxon>Jatrophihabitantaceae</taxon>
        <taxon>Jatrophihabitans</taxon>
    </lineage>
</organism>
<proteinExistence type="predicted"/>
<sequence length="62" mass="7124">MSTDADLLHLVHRRDLVVPDEDRQPLSEYWTKIRLLRAQIDEHALADSEIAITWTAVSPDAE</sequence>
<keyword evidence="2" id="KW-1185">Reference proteome</keyword>
<reference evidence="2" key="1">
    <citation type="submission" date="2023-07" db="EMBL/GenBank/DDBJ databases">
        <title>30 novel species of actinomycetes from the DSMZ collection.</title>
        <authorList>
            <person name="Nouioui I."/>
        </authorList>
    </citation>
    <scope>NUCLEOTIDE SEQUENCE [LARGE SCALE GENOMIC DNA]</scope>
    <source>
        <strain evidence="2">DSM 44399</strain>
    </source>
</reference>
<gene>
    <name evidence="1" type="ORF">RM423_11590</name>
</gene>
<accession>A0ABU2JC42</accession>